<protein>
    <recommendedName>
        <fullName evidence="3">DUF4157 domain-containing protein</fullName>
    </recommendedName>
</protein>
<proteinExistence type="predicted"/>
<name>A0ABN3C2B4_9MICC</name>
<dbReference type="Proteomes" id="UP001500432">
    <property type="component" value="Unassembled WGS sequence"/>
</dbReference>
<gene>
    <name evidence="1" type="ORF">GCM10009849_34200</name>
</gene>
<keyword evidence="2" id="KW-1185">Reference proteome</keyword>
<evidence type="ECO:0000313" key="2">
    <source>
        <dbReference type="Proteomes" id="UP001500432"/>
    </source>
</evidence>
<comment type="caution">
    <text evidence="1">The sequence shown here is derived from an EMBL/GenBank/DDBJ whole genome shotgun (WGS) entry which is preliminary data.</text>
</comment>
<evidence type="ECO:0000313" key="1">
    <source>
        <dbReference type="EMBL" id="GAA2203114.1"/>
    </source>
</evidence>
<dbReference type="EMBL" id="BAAAQW010000013">
    <property type="protein sequence ID" value="GAA2203114.1"/>
    <property type="molecule type" value="Genomic_DNA"/>
</dbReference>
<reference evidence="1 2" key="1">
    <citation type="journal article" date="2019" name="Int. J. Syst. Evol. Microbiol.">
        <title>The Global Catalogue of Microorganisms (GCM) 10K type strain sequencing project: providing services to taxonomists for standard genome sequencing and annotation.</title>
        <authorList>
            <consortium name="The Broad Institute Genomics Platform"/>
            <consortium name="The Broad Institute Genome Sequencing Center for Infectious Disease"/>
            <person name="Wu L."/>
            <person name="Ma J."/>
        </authorList>
    </citation>
    <scope>NUCLEOTIDE SEQUENCE [LARGE SCALE GENOMIC DNA]</scope>
    <source>
        <strain evidence="1 2">JCM 16034</strain>
    </source>
</reference>
<organism evidence="1 2">
    <name type="scientific">Sinomonas flava</name>
    <dbReference type="NCBI Taxonomy" id="496857"/>
    <lineage>
        <taxon>Bacteria</taxon>
        <taxon>Bacillati</taxon>
        <taxon>Actinomycetota</taxon>
        <taxon>Actinomycetes</taxon>
        <taxon>Micrococcales</taxon>
        <taxon>Micrococcaceae</taxon>
        <taxon>Sinomonas</taxon>
    </lineage>
</organism>
<sequence>MLNTLNLSTPLGLALAASARTPLHRGPDGLFIAEGYRPRLPLAGAFVVGNVVFTRGSAGALMARPALLAHESRHATQYAFCLGLPFLPLYFASALWSWARSGDPAALNPFERLAGLADGGYVAERGHERGRP</sequence>
<accession>A0ABN3C2B4</accession>
<evidence type="ECO:0008006" key="3">
    <source>
        <dbReference type="Google" id="ProtNLM"/>
    </source>
</evidence>